<comment type="caution">
    <text evidence="8">The sequence shown here is derived from an EMBL/GenBank/DDBJ whole genome shotgun (WGS) entry which is preliminary data.</text>
</comment>
<proteinExistence type="inferred from homology"/>
<dbReference type="RefSeq" id="WP_216455579.1">
    <property type="nucleotide sequence ID" value="NZ_JAHLQL010000001.1"/>
</dbReference>
<keyword evidence="4" id="KW-0732">Signal</keyword>
<gene>
    <name evidence="8" type="ORF">KQI89_01175</name>
</gene>
<protein>
    <recommendedName>
        <fullName evidence="7">Methyl-accepting transducer domain-containing protein</fullName>
    </recommendedName>
</protein>
<evidence type="ECO:0000313" key="8">
    <source>
        <dbReference type="EMBL" id="MBU5590365.1"/>
    </source>
</evidence>
<evidence type="ECO:0000259" key="7">
    <source>
        <dbReference type="PROSITE" id="PS50111"/>
    </source>
</evidence>
<organism evidence="8 9">
    <name type="scientific">Clostridium simiarum</name>
    <dbReference type="NCBI Taxonomy" id="2841506"/>
    <lineage>
        <taxon>Bacteria</taxon>
        <taxon>Bacillati</taxon>
        <taxon>Bacillota</taxon>
        <taxon>Clostridia</taxon>
        <taxon>Eubacteriales</taxon>
        <taxon>Clostridiaceae</taxon>
        <taxon>Clostridium</taxon>
    </lineage>
</organism>
<evidence type="ECO:0000256" key="4">
    <source>
        <dbReference type="ARBA" id="ARBA00022729"/>
    </source>
</evidence>
<evidence type="ECO:0000256" key="1">
    <source>
        <dbReference type="ARBA" id="ARBA00004193"/>
    </source>
</evidence>
<comment type="subcellular location">
    <subcellularLocation>
        <location evidence="1">Cell membrane</location>
        <topology evidence="1">Lipid-anchor</topology>
    </subcellularLocation>
</comment>
<dbReference type="EMBL" id="JAHLQL010000001">
    <property type="protein sequence ID" value="MBU5590365.1"/>
    <property type="molecule type" value="Genomic_DNA"/>
</dbReference>
<keyword evidence="9" id="KW-1185">Reference proteome</keyword>
<dbReference type="Proteomes" id="UP000736583">
    <property type="component" value="Unassembled WGS sequence"/>
</dbReference>
<dbReference type="Pfam" id="PF00015">
    <property type="entry name" value="MCPsignal"/>
    <property type="match status" value="1"/>
</dbReference>
<dbReference type="PROSITE" id="PS01040">
    <property type="entry name" value="SBP_BACTERIAL_5"/>
    <property type="match status" value="1"/>
</dbReference>
<dbReference type="PANTHER" id="PTHR30290:SF9">
    <property type="entry name" value="OLIGOPEPTIDE-BINDING PROTEIN APPA"/>
    <property type="match status" value="1"/>
</dbReference>
<feature type="compositionally biased region" description="Basic and acidic residues" evidence="6">
    <location>
        <begin position="8"/>
        <end position="18"/>
    </location>
</feature>
<feature type="region of interest" description="Disordered" evidence="6">
    <location>
        <begin position="1"/>
        <end position="22"/>
    </location>
</feature>
<dbReference type="PROSITE" id="PS50111">
    <property type="entry name" value="CHEMOTAXIS_TRANSDUC_2"/>
    <property type="match status" value="1"/>
</dbReference>
<keyword evidence="3" id="KW-0813">Transport</keyword>
<accession>A0ABS6EW68</accession>
<dbReference type="CDD" id="cd00995">
    <property type="entry name" value="PBP2_NikA_DppA_OppA_like"/>
    <property type="match status" value="1"/>
</dbReference>
<evidence type="ECO:0000256" key="3">
    <source>
        <dbReference type="ARBA" id="ARBA00022448"/>
    </source>
</evidence>
<evidence type="ECO:0000313" key="9">
    <source>
        <dbReference type="Proteomes" id="UP000736583"/>
    </source>
</evidence>
<sequence length="830" mass="94089">MFLMGGKNKKEPQEKIQQRENLGSKSTNNFNLKLSNLRMLQEYQINIADRILNEGEETLEATEVLLNSVEDINKQIELNEKHIANTFQASNEVGEFSHIVFKRVDETIKEINSTLEKSKSGYEAVNSSISSIETIKETVENMHQVILELIEKSEKINGFVDTIKNISNTTNLLSLNANIEAARAGDAGRGFAVVAGEVKKLAESSSKSANEIGDIIKDIASTTNKTNTIMQQSIERVINSTEEAKKVEEAINHIIESVSRTQQISLDIEEAIKQQVKKNDYLVATMEDMEKGSLELKTHNENTSINAFRQKYSLNKLKDSINTLNNISKSMKTLVQDKEEKLNDEKITLNIKFSKIYTLDPVKVLYADNVKALYPIHMGLVQFGSGVDIIGGIAKSWHLESDNVTWNFILRRDIKFHNGRNVKSEDVKYSFERFLSRETNSDNRWILNFIKGAKEFYNGESKVISGIKIINDYQIKLILENPYASFLNNLAFISCSIIPKECAKNIEVNPIGIGPYKFVSYNEKDDKLVLEKVKDYPLGSGLADEIIIHTSSESLAEDFINNKLDYTPVNASNVDEIKKAGYEINKKESLGAKYLAFNFTSNNPLIENRYVRLAINYALDRERIIKEGLKDLENPSQYIFPEGFNLNGREKIKRDISKAKDYMKKSGVKQGTITLLINSLTKNSHYAKSLIKVLKENLNEIGLQLKTVEVEQKNYTKAEFKKKGDILYSGWIGDTGTPDNYIEPFIDPDGIANIGGYTNENLIELIEEVKAIKNPYKYREKIAHIEEILKEECPYIFVSVSCNCYATKNNVKGITVTPINLIKLQDVWKE</sequence>
<evidence type="ECO:0000256" key="5">
    <source>
        <dbReference type="PROSITE-ProRule" id="PRU00284"/>
    </source>
</evidence>
<keyword evidence="5" id="KW-0807">Transducer</keyword>
<dbReference type="Pfam" id="PF00496">
    <property type="entry name" value="SBP_bac_5"/>
    <property type="match status" value="1"/>
</dbReference>
<dbReference type="InterPro" id="IPR000914">
    <property type="entry name" value="SBP_5_dom"/>
</dbReference>
<dbReference type="SMART" id="SM00283">
    <property type="entry name" value="MA"/>
    <property type="match status" value="1"/>
</dbReference>
<evidence type="ECO:0000256" key="2">
    <source>
        <dbReference type="ARBA" id="ARBA00005695"/>
    </source>
</evidence>
<dbReference type="InterPro" id="IPR039424">
    <property type="entry name" value="SBP_5"/>
</dbReference>
<comment type="similarity">
    <text evidence="2">Belongs to the bacterial solute-binding protein 5 family.</text>
</comment>
<dbReference type="InterPro" id="IPR023765">
    <property type="entry name" value="SBP_5_CS"/>
</dbReference>
<feature type="domain" description="Methyl-accepting transducer" evidence="7">
    <location>
        <begin position="54"/>
        <end position="290"/>
    </location>
</feature>
<name>A0ABS6EW68_9CLOT</name>
<dbReference type="InterPro" id="IPR004089">
    <property type="entry name" value="MCPsignal_dom"/>
</dbReference>
<evidence type="ECO:0000256" key="6">
    <source>
        <dbReference type="SAM" id="MobiDB-lite"/>
    </source>
</evidence>
<reference evidence="8 9" key="1">
    <citation type="submission" date="2021-06" db="EMBL/GenBank/DDBJ databases">
        <authorList>
            <person name="Sun Q."/>
            <person name="Li D."/>
        </authorList>
    </citation>
    <scope>NUCLEOTIDE SEQUENCE [LARGE SCALE GENOMIC DNA]</scope>
    <source>
        <strain evidence="8 9">MSJ-4</strain>
    </source>
</reference>
<dbReference type="PANTHER" id="PTHR30290">
    <property type="entry name" value="PERIPLASMIC BINDING COMPONENT OF ABC TRANSPORTER"/>
    <property type="match status" value="1"/>
</dbReference>